<organism evidence="8 9">
    <name type="scientific">Terribacillus saccharophilus</name>
    <dbReference type="NCBI Taxonomy" id="361277"/>
    <lineage>
        <taxon>Bacteria</taxon>
        <taxon>Bacillati</taxon>
        <taxon>Bacillota</taxon>
        <taxon>Bacilli</taxon>
        <taxon>Bacillales</taxon>
        <taxon>Bacillaceae</taxon>
        <taxon>Terribacillus</taxon>
    </lineage>
</organism>
<sequence>MDQVGVSMLTVVATGGLFAPLLFVLLYLLRPALFLPVVFLCISGGILFGAVAGTILSIIGITASSMLFYGIAQRFPRSANRILMLKQKLIGRHTSFTTGQVALMRLVPFIHFHILSVCLMENNRSWRSYGKASILSSIPLAAAYSFAGTWLRYLPPAAIAGVLIVLLACIYLMRKKEFTIKWEEFFKESA</sequence>
<feature type="transmembrane region" description="Helical" evidence="6">
    <location>
        <begin position="102"/>
        <end position="120"/>
    </location>
</feature>
<comment type="subcellular location">
    <subcellularLocation>
        <location evidence="1 6">Cell membrane</location>
        <topology evidence="1 6">Multi-pass membrane protein</topology>
    </subcellularLocation>
</comment>
<dbReference type="RefSeq" id="WP_038562122.1">
    <property type="nucleotide sequence ID" value="NZ_CP008876.1"/>
</dbReference>
<dbReference type="HOGENOM" id="CLU_1473912_0_0_9"/>
<feature type="transmembrane region" description="Helical" evidence="6">
    <location>
        <begin position="6"/>
        <end position="29"/>
    </location>
</feature>
<evidence type="ECO:0000256" key="4">
    <source>
        <dbReference type="ARBA" id="ARBA00022989"/>
    </source>
</evidence>
<proteinExistence type="inferred from homology"/>
<dbReference type="InterPro" id="IPR015414">
    <property type="entry name" value="TMEM64"/>
</dbReference>
<dbReference type="AlphaFoldDB" id="A0A075LM91"/>
<evidence type="ECO:0000259" key="7">
    <source>
        <dbReference type="Pfam" id="PF09335"/>
    </source>
</evidence>
<evidence type="ECO:0000256" key="3">
    <source>
        <dbReference type="ARBA" id="ARBA00022692"/>
    </source>
</evidence>
<keyword evidence="3 6" id="KW-0812">Transmembrane</keyword>
<comment type="similarity">
    <text evidence="6">Belongs to the TVP38/TMEM64 family.</text>
</comment>
<evidence type="ECO:0000256" key="1">
    <source>
        <dbReference type="ARBA" id="ARBA00004651"/>
    </source>
</evidence>
<gene>
    <name evidence="8" type="ORF">GZ22_10680</name>
</gene>
<dbReference type="InterPro" id="IPR032816">
    <property type="entry name" value="VTT_dom"/>
</dbReference>
<dbReference type="GO" id="GO:0005886">
    <property type="term" value="C:plasma membrane"/>
    <property type="evidence" value="ECO:0007669"/>
    <property type="project" value="UniProtKB-SubCell"/>
</dbReference>
<dbReference type="KEGG" id="tap:GZ22_10680"/>
<evidence type="ECO:0000313" key="9">
    <source>
        <dbReference type="Proteomes" id="UP000027980"/>
    </source>
</evidence>
<evidence type="ECO:0000256" key="5">
    <source>
        <dbReference type="ARBA" id="ARBA00023136"/>
    </source>
</evidence>
<dbReference type="PANTHER" id="PTHR12677:SF59">
    <property type="entry name" value="GOLGI APPARATUS MEMBRANE PROTEIN TVP38-RELATED"/>
    <property type="match status" value="1"/>
</dbReference>
<accession>A0A075LM91</accession>
<feature type="transmembrane region" description="Helical" evidence="6">
    <location>
        <begin position="157"/>
        <end position="173"/>
    </location>
</feature>
<comment type="caution">
    <text evidence="6">Lacks conserved residue(s) required for the propagation of feature annotation.</text>
</comment>
<dbReference type="GeneID" id="34220357"/>
<dbReference type="EMBL" id="CP008876">
    <property type="protein sequence ID" value="AIF67062.1"/>
    <property type="molecule type" value="Genomic_DNA"/>
</dbReference>
<reference evidence="8 9" key="1">
    <citation type="submission" date="2014-07" db="EMBL/GenBank/DDBJ databases">
        <title>Complete genome sequence of a moderately halophilic bacterium Terribacillus aidingensis MP602, isolated from Cryptomeria fortunei in Tianmu mountain in China.</title>
        <authorList>
            <person name="Wang Y."/>
            <person name="Lu P."/>
            <person name="Zhang L."/>
        </authorList>
    </citation>
    <scope>NUCLEOTIDE SEQUENCE [LARGE SCALE GENOMIC DNA]</scope>
    <source>
        <strain evidence="8 9">MP602</strain>
    </source>
</reference>
<dbReference type="Pfam" id="PF09335">
    <property type="entry name" value="VTT_dom"/>
    <property type="match status" value="1"/>
</dbReference>
<protein>
    <recommendedName>
        <fullName evidence="6">TVP38/TMEM64 family membrane protein</fullName>
    </recommendedName>
</protein>
<keyword evidence="5 6" id="KW-0472">Membrane</keyword>
<name>A0A075LM91_9BACI</name>
<keyword evidence="2 6" id="KW-1003">Cell membrane</keyword>
<evidence type="ECO:0000256" key="6">
    <source>
        <dbReference type="RuleBase" id="RU366058"/>
    </source>
</evidence>
<dbReference type="PANTHER" id="PTHR12677">
    <property type="entry name" value="GOLGI APPARATUS MEMBRANE PROTEIN TVP38-RELATED"/>
    <property type="match status" value="1"/>
</dbReference>
<feature type="domain" description="VTT" evidence="7">
    <location>
        <begin position="36"/>
        <end position="148"/>
    </location>
</feature>
<feature type="transmembrane region" description="Helical" evidence="6">
    <location>
        <begin position="36"/>
        <end position="69"/>
    </location>
</feature>
<dbReference type="Proteomes" id="UP000027980">
    <property type="component" value="Chromosome"/>
</dbReference>
<evidence type="ECO:0000313" key="8">
    <source>
        <dbReference type="EMBL" id="AIF67062.1"/>
    </source>
</evidence>
<dbReference type="OrthoDB" id="2451090at2"/>
<evidence type="ECO:0000256" key="2">
    <source>
        <dbReference type="ARBA" id="ARBA00022475"/>
    </source>
</evidence>
<keyword evidence="4 6" id="KW-1133">Transmembrane helix</keyword>